<dbReference type="GeneID" id="81405429"/>
<keyword evidence="2" id="KW-1185">Reference proteome</keyword>
<dbReference type="Gene3D" id="3.30.70.100">
    <property type="match status" value="1"/>
</dbReference>
<dbReference type="Proteomes" id="UP001149079">
    <property type="component" value="Unassembled WGS sequence"/>
</dbReference>
<dbReference type="PANTHER" id="PTHR42052:SF1">
    <property type="entry name" value="ABM DOMAIN-CONTAINING PROTEIN"/>
    <property type="match status" value="1"/>
</dbReference>
<dbReference type="PANTHER" id="PTHR42052">
    <property type="entry name" value="ABM DOMAIN-CONTAINING PROTEIN"/>
    <property type="match status" value="1"/>
</dbReference>
<dbReference type="EMBL" id="JAPQKL010000005">
    <property type="protein sequence ID" value="KAJ5129476.1"/>
    <property type="molecule type" value="Genomic_DNA"/>
</dbReference>
<reference evidence="1" key="2">
    <citation type="journal article" date="2023" name="IMA Fungus">
        <title>Comparative genomic study of the Penicillium genus elucidates a diverse pangenome and 15 lateral gene transfer events.</title>
        <authorList>
            <person name="Petersen C."/>
            <person name="Sorensen T."/>
            <person name="Nielsen M.R."/>
            <person name="Sondergaard T.E."/>
            <person name="Sorensen J.L."/>
            <person name="Fitzpatrick D.A."/>
            <person name="Frisvad J.C."/>
            <person name="Nielsen K.L."/>
        </authorList>
    </citation>
    <scope>NUCLEOTIDE SEQUENCE</scope>
    <source>
        <strain evidence="1">IBT 22155</strain>
    </source>
</reference>
<accession>A0A9W9GU75</accession>
<reference evidence="1" key="1">
    <citation type="submission" date="2022-11" db="EMBL/GenBank/DDBJ databases">
        <authorList>
            <person name="Petersen C."/>
        </authorList>
    </citation>
    <scope>NUCLEOTIDE SEQUENCE</scope>
    <source>
        <strain evidence="1">IBT 22155</strain>
    </source>
</reference>
<comment type="caution">
    <text evidence="1">The sequence shown here is derived from an EMBL/GenBank/DDBJ whole genome shotgun (WGS) entry which is preliminary data.</text>
</comment>
<sequence length="206" mass="23448">MPVTELALLHLRSDPSPSTKSTLLQAQKQQTEYSGYQVTYLRQIQTPASFYLLGGWESIEKHTGEGEWISSETNQTLLAQLKDSIDVAWMFHLDLDPSTLTIPDGPILAIFRYFILPGKKDEFEAIFKTGLARLERDTAPALFSVCGAWRIDKAQEDEFVVFGRCSRDEDEDYWDLLEMTIFGGIGDVVGLTTGRDVRYVRVEKWE</sequence>
<evidence type="ECO:0000313" key="1">
    <source>
        <dbReference type="EMBL" id="KAJ5129476.1"/>
    </source>
</evidence>
<gene>
    <name evidence="1" type="ORF">N7515_005515</name>
</gene>
<dbReference type="RefSeq" id="XP_056519855.1">
    <property type="nucleotide sequence ID" value="XM_056666259.1"/>
</dbReference>
<dbReference type="AlphaFoldDB" id="A0A9W9GU75"/>
<protein>
    <submittedName>
        <fullName evidence="1">Uncharacterized protein</fullName>
    </submittedName>
</protein>
<evidence type="ECO:0000313" key="2">
    <source>
        <dbReference type="Proteomes" id="UP001149079"/>
    </source>
</evidence>
<dbReference type="OrthoDB" id="3542212at2759"/>
<organism evidence="1 2">
    <name type="scientific">Penicillium bovifimosum</name>
    <dbReference type="NCBI Taxonomy" id="126998"/>
    <lineage>
        <taxon>Eukaryota</taxon>
        <taxon>Fungi</taxon>
        <taxon>Dikarya</taxon>
        <taxon>Ascomycota</taxon>
        <taxon>Pezizomycotina</taxon>
        <taxon>Eurotiomycetes</taxon>
        <taxon>Eurotiomycetidae</taxon>
        <taxon>Eurotiales</taxon>
        <taxon>Aspergillaceae</taxon>
        <taxon>Penicillium</taxon>
    </lineage>
</organism>
<proteinExistence type="predicted"/>
<name>A0A9W9GU75_9EURO</name>